<comment type="similarity">
    <text evidence="1">Belongs to the glycosyl hydrolase 16 family.</text>
</comment>
<proteinExistence type="inferred from homology"/>
<dbReference type="Gene3D" id="2.60.120.200">
    <property type="match status" value="1"/>
</dbReference>
<sequence length="280" mass="32684">MTRIIIGLFLWGMFLTVGFAQDNYKLVWSDEFNQDGLLDSTVWNYENGFARNEEWQWYQSDNAYCKGGCLIIEARKEKRLNPIYQEDSKDWRSSGEFIECTSSSVTTAGKKEFLYGRFEIRARIPVGKGAWPAIWLLGNSMEWPSCGEIDIMEFYRKQGIPHILANAAWGTDQRWVAEWNSKAIPFSHFLAENPDWASEFHIWRMDWSEEAIRLYLDDELLNEILLTDTYNGVIGKKRNPFMQPQYLLLNLAVGGINGGEVSEEAFPMRYEIDYVRVYQQ</sequence>
<dbReference type="Proteomes" id="UP000284916">
    <property type="component" value="Unassembled WGS sequence"/>
</dbReference>
<evidence type="ECO:0000313" key="4">
    <source>
        <dbReference type="Proteomes" id="UP000284916"/>
    </source>
</evidence>
<dbReference type="CDD" id="cd08023">
    <property type="entry name" value="GH16_laminarinase_like"/>
    <property type="match status" value="1"/>
</dbReference>
<feature type="domain" description="GH16" evidence="2">
    <location>
        <begin position="26"/>
        <end position="280"/>
    </location>
</feature>
<dbReference type="InterPro" id="IPR000757">
    <property type="entry name" value="Beta-glucanase-like"/>
</dbReference>
<evidence type="ECO:0000259" key="2">
    <source>
        <dbReference type="PROSITE" id="PS51762"/>
    </source>
</evidence>
<reference evidence="3 4" key="1">
    <citation type="submission" date="2018-08" db="EMBL/GenBank/DDBJ databases">
        <title>A genome reference for cultivated species of the human gut microbiota.</title>
        <authorList>
            <person name="Zou Y."/>
            <person name="Xue W."/>
            <person name="Luo G."/>
        </authorList>
    </citation>
    <scope>NUCLEOTIDE SEQUENCE [LARGE SCALE GENOMIC DNA]</scope>
    <source>
        <strain evidence="3 4">AF39-11</strain>
    </source>
</reference>
<dbReference type="PROSITE" id="PS51762">
    <property type="entry name" value="GH16_2"/>
    <property type="match status" value="1"/>
</dbReference>
<gene>
    <name evidence="3" type="ORF">DW035_10375</name>
</gene>
<keyword evidence="3" id="KW-0378">Hydrolase</keyword>
<dbReference type="SUPFAM" id="SSF49899">
    <property type="entry name" value="Concanavalin A-like lectins/glucanases"/>
    <property type="match status" value="1"/>
</dbReference>
<dbReference type="InterPro" id="IPR013320">
    <property type="entry name" value="ConA-like_dom_sf"/>
</dbReference>
<dbReference type="InterPro" id="IPR050546">
    <property type="entry name" value="Glycosyl_Hydrlase_16"/>
</dbReference>
<name>A0A415J3D1_9BACT</name>
<dbReference type="GO" id="GO:0004553">
    <property type="term" value="F:hydrolase activity, hydrolyzing O-glycosyl compounds"/>
    <property type="evidence" value="ECO:0007669"/>
    <property type="project" value="InterPro"/>
</dbReference>
<dbReference type="EMBL" id="QROI01000014">
    <property type="protein sequence ID" value="RHL14434.1"/>
    <property type="molecule type" value="Genomic_DNA"/>
</dbReference>
<dbReference type="RefSeq" id="WP_118441692.1">
    <property type="nucleotide sequence ID" value="NZ_QROD01000014.1"/>
</dbReference>
<comment type="caution">
    <text evidence="3">The sequence shown here is derived from an EMBL/GenBank/DDBJ whole genome shotgun (WGS) entry which is preliminary data.</text>
</comment>
<organism evidence="3 4">
    <name type="scientific">Phocaeicola plebeius</name>
    <dbReference type="NCBI Taxonomy" id="310297"/>
    <lineage>
        <taxon>Bacteria</taxon>
        <taxon>Pseudomonadati</taxon>
        <taxon>Bacteroidota</taxon>
        <taxon>Bacteroidia</taxon>
        <taxon>Bacteroidales</taxon>
        <taxon>Bacteroidaceae</taxon>
        <taxon>Phocaeicola</taxon>
    </lineage>
</organism>
<dbReference type="GO" id="GO:0005975">
    <property type="term" value="P:carbohydrate metabolic process"/>
    <property type="evidence" value="ECO:0007669"/>
    <property type="project" value="InterPro"/>
</dbReference>
<evidence type="ECO:0000313" key="3">
    <source>
        <dbReference type="EMBL" id="RHL14434.1"/>
    </source>
</evidence>
<accession>A0A415J3D1</accession>
<protein>
    <submittedName>
        <fullName evidence="3">Glycoside hydrolase family 16 protein</fullName>
    </submittedName>
</protein>
<evidence type="ECO:0000256" key="1">
    <source>
        <dbReference type="ARBA" id="ARBA00006865"/>
    </source>
</evidence>
<dbReference type="AlphaFoldDB" id="A0A415J3D1"/>
<dbReference type="PANTHER" id="PTHR10963:SF55">
    <property type="entry name" value="GLYCOSIDE HYDROLASE FAMILY 16 PROTEIN"/>
    <property type="match status" value="1"/>
</dbReference>
<dbReference type="Pfam" id="PF00722">
    <property type="entry name" value="Glyco_hydro_16"/>
    <property type="match status" value="1"/>
</dbReference>
<dbReference type="PANTHER" id="PTHR10963">
    <property type="entry name" value="GLYCOSYL HYDROLASE-RELATED"/>
    <property type="match status" value="1"/>
</dbReference>